<dbReference type="RefSeq" id="WP_064968300.1">
    <property type="nucleotide sequence ID" value="NZ_JAFELV010000003.1"/>
</dbReference>
<dbReference type="AlphaFoldDB" id="A0AAP6LL11"/>
<proteinExistence type="predicted"/>
<accession>A0AAP6LL11</accession>
<dbReference type="Proteomes" id="UP001284033">
    <property type="component" value="Unassembled WGS sequence"/>
</dbReference>
<evidence type="ECO:0000313" key="1">
    <source>
        <dbReference type="EMBL" id="MDY3512775.1"/>
    </source>
</evidence>
<reference evidence="1" key="1">
    <citation type="submission" date="2023-01" db="EMBL/GenBank/DDBJ databases">
        <title>Genome-based studies on antimicrobial resistance profiles of Riemerella anatipestifer in China, 1994 to 2021.</title>
        <authorList>
            <person name="Yang Z."/>
            <person name="Zhu D."/>
        </authorList>
    </citation>
    <scope>NUCLEOTIDE SEQUENCE</scope>
    <source>
        <strain evidence="1">RCAD1218</strain>
    </source>
</reference>
<comment type="caution">
    <text evidence="1">The sequence shown here is derived from an EMBL/GenBank/DDBJ whole genome shotgun (WGS) entry which is preliminary data.</text>
</comment>
<name>A0AAP6LL11_RIEAN</name>
<organism evidence="1 2">
    <name type="scientific">Riemerella anatipestifer</name>
    <name type="common">Moraxella anatipestifer</name>
    <dbReference type="NCBI Taxonomy" id="34085"/>
    <lineage>
        <taxon>Bacteria</taxon>
        <taxon>Pseudomonadati</taxon>
        <taxon>Bacteroidota</taxon>
        <taxon>Flavobacteriia</taxon>
        <taxon>Flavobacteriales</taxon>
        <taxon>Weeksellaceae</taxon>
        <taxon>Riemerella</taxon>
    </lineage>
</organism>
<gene>
    <name evidence="1" type="ORF">PG303_06045</name>
</gene>
<dbReference type="EMBL" id="JAQZHK010000004">
    <property type="protein sequence ID" value="MDY3512775.1"/>
    <property type="molecule type" value="Genomic_DNA"/>
</dbReference>
<evidence type="ECO:0000313" key="2">
    <source>
        <dbReference type="Proteomes" id="UP001284033"/>
    </source>
</evidence>
<protein>
    <submittedName>
        <fullName evidence="1">Uncharacterized protein</fullName>
    </submittedName>
</protein>
<sequence length="150" mass="17724">MSPTEKGKIFEDYVQDIMFPVDRYIVVRKTPNFEDASKRLIEDCNNPDFTFRRIRTGKEYSVEAKFRVPRGYNVNVCTEEQLERYRKYDEQSPTFIALGIGGCPSSPTILLFFHISKLTSTNIFLPDFFKDNYFRLNSPVFSKYMEKLLR</sequence>